<reference evidence="3 4" key="1">
    <citation type="submission" date="2022-09" db="EMBL/GenBank/DDBJ databases">
        <authorList>
            <person name="Han X.L."/>
            <person name="Wang Q."/>
            <person name="Lu T."/>
        </authorList>
    </citation>
    <scope>NUCLEOTIDE SEQUENCE [LARGE SCALE GENOMIC DNA]</scope>
    <source>
        <strain evidence="3 4">WQ 127069</strain>
    </source>
</reference>
<dbReference type="GO" id="GO:0016740">
    <property type="term" value="F:transferase activity"/>
    <property type="evidence" value="ECO:0007669"/>
    <property type="project" value="UniProtKB-KW"/>
</dbReference>
<keyword evidence="4" id="KW-1185">Reference proteome</keyword>
<accession>A0ABT2UJC8</accession>
<gene>
    <name evidence="3" type="ORF">OB236_19145</name>
</gene>
<evidence type="ECO:0000313" key="3">
    <source>
        <dbReference type="EMBL" id="MCU6794226.1"/>
    </source>
</evidence>
<dbReference type="RefSeq" id="WP_144026511.1">
    <property type="nucleotide sequence ID" value="NZ_JAOQIO010000077.1"/>
</dbReference>
<dbReference type="Proteomes" id="UP001652445">
    <property type="component" value="Unassembled WGS sequence"/>
</dbReference>
<dbReference type="InterPro" id="IPR003362">
    <property type="entry name" value="Bact_transf"/>
</dbReference>
<feature type="domain" description="Bacterial sugar transferase" evidence="2">
    <location>
        <begin position="3"/>
        <end position="177"/>
    </location>
</feature>
<evidence type="ECO:0000256" key="1">
    <source>
        <dbReference type="ARBA" id="ARBA00006464"/>
    </source>
</evidence>
<protein>
    <submittedName>
        <fullName evidence="3">Sugar transferase</fullName>
    </submittedName>
</protein>
<dbReference type="EMBL" id="JAOQIO010000077">
    <property type="protein sequence ID" value="MCU6794226.1"/>
    <property type="molecule type" value="Genomic_DNA"/>
</dbReference>
<comment type="caution">
    <text evidence="3">The sequence shown here is derived from an EMBL/GenBank/DDBJ whole genome shotgun (WGS) entry which is preliminary data.</text>
</comment>
<dbReference type="PANTHER" id="PTHR30576:SF8">
    <property type="entry name" value="UNDECAPRENYL-PHOSPHATE GALACTOSE PHOSPHOTRANSFERASE"/>
    <property type="match status" value="1"/>
</dbReference>
<dbReference type="Pfam" id="PF02397">
    <property type="entry name" value="Bac_transf"/>
    <property type="match status" value="1"/>
</dbReference>
<name>A0ABT2UJC8_9BACL</name>
<dbReference type="PANTHER" id="PTHR30576">
    <property type="entry name" value="COLANIC BIOSYNTHESIS UDP-GLUCOSE LIPID CARRIER TRANSFERASE"/>
    <property type="match status" value="1"/>
</dbReference>
<sequence>MIKRCLDLPTALVLTLLLLPVMIVTAIAVRFKLGSPILFRQLRPGKEMKPFTLLKFRTMTDGVDPSGKLLPDEQRLTPFGLKLRRLSLDELPQLFNVIRGDMSLIGPRPLLIRYLPYFTEEEKKRFSIRPGITGLAQINGRNNIGWGGRFALDIKYVEEQTLVMDAIIVWQTIVKVIGRKDVAEAPSLTLPDLDDERRLWGRKDASKS</sequence>
<proteinExistence type="inferred from homology"/>
<comment type="similarity">
    <text evidence="1">Belongs to the bacterial sugar transferase family.</text>
</comment>
<keyword evidence="3" id="KW-0808">Transferase</keyword>
<evidence type="ECO:0000259" key="2">
    <source>
        <dbReference type="Pfam" id="PF02397"/>
    </source>
</evidence>
<evidence type="ECO:0000313" key="4">
    <source>
        <dbReference type="Proteomes" id="UP001652445"/>
    </source>
</evidence>
<organism evidence="3 4">
    <name type="scientific">Paenibacillus baimaensis</name>
    <dbReference type="NCBI Taxonomy" id="2982185"/>
    <lineage>
        <taxon>Bacteria</taxon>
        <taxon>Bacillati</taxon>
        <taxon>Bacillota</taxon>
        <taxon>Bacilli</taxon>
        <taxon>Bacillales</taxon>
        <taxon>Paenibacillaceae</taxon>
        <taxon>Paenibacillus</taxon>
    </lineage>
</organism>